<evidence type="ECO:0000313" key="1">
    <source>
        <dbReference type="EMBL" id="KAI5339458.1"/>
    </source>
</evidence>
<reference evidence="1 2" key="1">
    <citation type="journal article" date="2022" name="G3 (Bethesda)">
        <title>Whole-genome sequence and methylome profiling of the almond [Prunus dulcis (Mill.) D.A. Webb] cultivar 'Nonpareil'.</title>
        <authorList>
            <person name="D'Amico-Willman K.M."/>
            <person name="Ouma W.Z."/>
            <person name="Meulia T."/>
            <person name="Sideli G.M."/>
            <person name="Gradziel T.M."/>
            <person name="Fresnedo-Ramirez J."/>
        </authorList>
    </citation>
    <scope>NUCLEOTIDE SEQUENCE [LARGE SCALE GENOMIC DNA]</scope>
    <source>
        <strain evidence="1">Clone GOH B32 T37-40</strain>
    </source>
</reference>
<keyword evidence="2" id="KW-1185">Reference proteome</keyword>
<accession>A0AAD4ZBW5</accession>
<comment type="caution">
    <text evidence="1">The sequence shown here is derived from an EMBL/GenBank/DDBJ whole genome shotgun (WGS) entry which is preliminary data.</text>
</comment>
<dbReference type="Proteomes" id="UP001054821">
    <property type="component" value="Chromosome 3"/>
</dbReference>
<organism evidence="1 2">
    <name type="scientific">Prunus dulcis</name>
    <name type="common">Almond</name>
    <name type="synonym">Amygdalus dulcis</name>
    <dbReference type="NCBI Taxonomy" id="3755"/>
    <lineage>
        <taxon>Eukaryota</taxon>
        <taxon>Viridiplantae</taxon>
        <taxon>Streptophyta</taxon>
        <taxon>Embryophyta</taxon>
        <taxon>Tracheophyta</taxon>
        <taxon>Spermatophyta</taxon>
        <taxon>Magnoliopsida</taxon>
        <taxon>eudicotyledons</taxon>
        <taxon>Gunneridae</taxon>
        <taxon>Pentapetalae</taxon>
        <taxon>rosids</taxon>
        <taxon>fabids</taxon>
        <taxon>Rosales</taxon>
        <taxon>Rosaceae</taxon>
        <taxon>Amygdaloideae</taxon>
        <taxon>Amygdaleae</taxon>
        <taxon>Prunus</taxon>
    </lineage>
</organism>
<name>A0AAD4ZBW5_PRUDU</name>
<proteinExistence type="predicted"/>
<dbReference type="EMBL" id="JAJFAZ020000003">
    <property type="protein sequence ID" value="KAI5339458.1"/>
    <property type="molecule type" value="Genomic_DNA"/>
</dbReference>
<evidence type="ECO:0000313" key="2">
    <source>
        <dbReference type="Proteomes" id="UP001054821"/>
    </source>
</evidence>
<protein>
    <submittedName>
        <fullName evidence="1">Uncharacterized protein</fullName>
    </submittedName>
</protein>
<gene>
    <name evidence="1" type="ORF">L3X38_018730</name>
</gene>
<sequence>MDKKTLLHHSSSRPFSYRMEARRWGGSKFPKIDVFGDVYVRPVNESAESLHATMMEKSQLVLQESASQLPPDTPLESVDPPQDFQILTKTLDHTLGRRPGTYCRGMENARRREPRLRSSSQSNSQVTVLTATVAELKGQLSVLLETLARSSIPIPHFGPSSTSKPLQPEHGHHTFALVDNLQTSEPHLPDDQVDFGTLFD</sequence>
<dbReference type="AlphaFoldDB" id="A0AAD4ZBW5"/>